<evidence type="ECO:0000256" key="3">
    <source>
        <dbReference type="ARBA" id="ARBA00022801"/>
    </source>
</evidence>
<reference evidence="6" key="1">
    <citation type="submission" date="2023-10" db="EMBL/GenBank/DDBJ databases">
        <authorList>
            <person name="Chen Y."/>
            <person name="Shah S."/>
            <person name="Dougan E. K."/>
            <person name="Thang M."/>
            <person name="Chan C."/>
        </authorList>
    </citation>
    <scope>NUCLEOTIDE SEQUENCE [LARGE SCALE GENOMIC DNA]</scope>
</reference>
<keyword evidence="7" id="KW-1185">Reference proteome</keyword>
<evidence type="ECO:0000256" key="2">
    <source>
        <dbReference type="ARBA" id="ARBA00022670"/>
    </source>
</evidence>
<comment type="caution">
    <text evidence="6">The sequence shown here is derived from an EMBL/GenBank/DDBJ whole genome shotgun (WGS) entry which is preliminary data.</text>
</comment>
<dbReference type="Pfam" id="PF05903">
    <property type="entry name" value="Peptidase_C97"/>
    <property type="match status" value="1"/>
</dbReference>
<organism evidence="6 7">
    <name type="scientific">Prorocentrum cordatum</name>
    <dbReference type="NCBI Taxonomy" id="2364126"/>
    <lineage>
        <taxon>Eukaryota</taxon>
        <taxon>Sar</taxon>
        <taxon>Alveolata</taxon>
        <taxon>Dinophyceae</taxon>
        <taxon>Prorocentrales</taxon>
        <taxon>Prorocentraceae</taxon>
        <taxon>Prorocentrum</taxon>
    </lineage>
</organism>
<evidence type="ECO:0000256" key="1">
    <source>
        <dbReference type="ARBA" id="ARBA00008140"/>
    </source>
</evidence>
<dbReference type="PANTHER" id="PTHR12378">
    <property type="entry name" value="DESUMOYLATING ISOPEPTIDASE"/>
    <property type="match status" value="1"/>
</dbReference>
<dbReference type="Gene3D" id="3.90.1720.30">
    <property type="entry name" value="PPPDE domains"/>
    <property type="match status" value="1"/>
</dbReference>
<sequence length="259" mass="26962">MGATCCQEGGASVEPVPPGARAGWHRVEMAATGLGLQVPGLQAFHTSVLVDGLEYCFGPSGVSVSKGCGSHRQFVSSPPTVLAMGYSRISGDEMRRALSPLFRAGSYDLLRKNCNAFSDCALYYLLGARLAWRYRGLDQIGAALGGQRSGLAQGILRAAVGGAYVPNPAAAGFSLDASLQKLSEAGEVRRSSKASKPRRSSTGGGRGPPGDLPKMSPRSSGGERPATSAAGQHPSPRSPRPPLGSSRRRSPVRAEAWVN</sequence>
<protein>
    <recommendedName>
        <fullName evidence="5">PPPDE domain-containing protein</fullName>
    </recommendedName>
</protein>
<evidence type="ECO:0000313" key="6">
    <source>
        <dbReference type="EMBL" id="CAK0844182.1"/>
    </source>
</evidence>
<evidence type="ECO:0000256" key="4">
    <source>
        <dbReference type="SAM" id="MobiDB-lite"/>
    </source>
</evidence>
<proteinExistence type="inferred from homology"/>
<keyword evidence="3" id="KW-0378">Hydrolase</keyword>
<accession>A0ABN9TEG7</accession>
<dbReference type="Proteomes" id="UP001189429">
    <property type="component" value="Unassembled WGS sequence"/>
</dbReference>
<keyword evidence="2" id="KW-0645">Protease</keyword>
<dbReference type="InterPro" id="IPR042266">
    <property type="entry name" value="PPPDE_sf"/>
</dbReference>
<dbReference type="EMBL" id="CAUYUJ010014640">
    <property type="protein sequence ID" value="CAK0844182.1"/>
    <property type="molecule type" value="Genomic_DNA"/>
</dbReference>
<evidence type="ECO:0000313" key="7">
    <source>
        <dbReference type="Proteomes" id="UP001189429"/>
    </source>
</evidence>
<feature type="region of interest" description="Disordered" evidence="4">
    <location>
        <begin position="184"/>
        <end position="259"/>
    </location>
</feature>
<dbReference type="PROSITE" id="PS51858">
    <property type="entry name" value="PPPDE"/>
    <property type="match status" value="1"/>
</dbReference>
<dbReference type="SMART" id="SM01179">
    <property type="entry name" value="DUF862"/>
    <property type="match status" value="1"/>
</dbReference>
<comment type="similarity">
    <text evidence="1">Belongs to the DeSI family.</text>
</comment>
<evidence type="ECO:0000259" key="5">
    <source>
        <dbReference type="PROSITE" id="PS51858"/>
    </source>
</evidence>
<name>A0ABN9TEG7_9DINO</name>
<gene>
    <name evidence="6" type="ORF">PCOR1329_LOCUS38334</name>
</gene>
<dbReference type="InterPro" id="IPR008580">
    <property type="entry name" value="PPPDE_dom"/>
</dbReference>
<feature type="domain" description="PPPDE" evidence="5">
    <location>
        <begin position="25"/>
        <end position="149"/>
    </location>
</feature>